<dbReference type="GeneTree" id="ENSGT00660000095569"/>
<dbReference type="InterPro" id="IPR019680">
    <property type="entry name" value="Mediator_Med1"/>
</dbReference>
<evidence type="ECO:0000256" key="9">
    <source>
        <dbReference type="RuleBase" id="RU364059"/>
    </source>
</evidence>
<evidence type="ECO:0000256" key="3">
    <source>
        <dbReference type="ARBA" id="ARBA00020612"/>
    </source>
</evidence>
<dbReference type="GO" id="GO:0042974">
    <property type="term" value="F:nuclear retinoic acid receptor binding"/>
    <property type="evidence" value="ECO:0007669"/>
    <property type="project" value="TreeGrafter"/>
</dbReference>
<dbReference type="GO" id="GO:0042809">
    <property type="term" value="F:nuclear vitamin D receptor binding"/>
    <property type="evidence" value="ECO:0007669"/>
    <property type="project" value="TreeGrafter"/>
</dbReference>
<accession>A0A3B5AGU6</accession>
<keyword evidence="5 9" id="KW-0010">Activator</keyword>
<evidence type="ECO:0000259" key="10">
    <source>
        <dbReference type="Pfam" id="PF10744"/>
    </source>
</evidence>
<evidence type="ECO:0000256" key="8">
    <source>
        <dbReference type="ARBA" id="ARBA00031254"/>
    </source>
</evidence>
<dbReference type="GO" id="GO:0016592">
    <property type="term" value="C:mediator complex"/>
    <property type="evidence" value="ECO:0007669"/>
    <property type="project" value="InterPro"/>
</dbReference>
<dbReference type="GO" id="GO:0045944">
    <property type="term" value="P:positive regulation of transcription by RNA polymerase II"/>
    <property type="evidence" value="ECO:0007669"/>
    <property type="project" value="UniProtKB-ARBA"/>
</dbReference>
<evidence type="ECO:0000313" key="11">
    <source>
        <dbReference type="Ensembl" id="ENSSPAP00000012782.1"/>
    </source>
</evidence>
<comment type="function">
    <text evidence="9">Component of the Mediator complex, a coactivator involved in the regulated transcription of nearly all RNA polymerase II-dependent genes. Mediator functions as a bridge to convey information from gene-specific regulatory proteins to the basal RNA polymerase II transcription machinery. Mediator is recruited to promoters by direct interactions with regulatory proteins and serves as a scaffold for the assembly of a functional preinitiation complex with RNA polymerase II and the general transcription factors.</text>
</comment>
<protein>
    <recommendedName>
        <fullName evidence="3 9">Mediator of RNA polymerase II transcription subunit 1</fullName>
    </recommendedName>
    <alternativeName>
        <fullName evidence="8 9">Mediator complex subunit 1</fullName>
    </alternativeName>
</protein>
<dbReference type="PANTHER" id="PTHR12881">
    <property type="entry name" value="MEDIATOR OF RNA POLYMERASE II TRANSCRIPTION SUBUNIT 1"/>
    <property type="match status" value="1"/>
</dbReference>
<name>A0A3B5AGU6_9TELE</name>
<dbReference type="Pfam" id="PF10744">
    <property type="entry name" value="Med1"/>
    <property type="match status" value="1"/>
</dbReference>
<comment type="similarity">
    <text evidence="2 9">Belongs to the Mediator complex subunit 1 family.</text>
</comment>
<organism evidence="11">
    <name type="scientific">Stegastes partitus</name>
    <name type="common">bicolor damselfish</name>
    <dbReference type="NCBI Taxonomy" id="144197"/>
    <lineage>
        <taxon>Eukaryota</taxon>
        <taxon>Metazoa</taxon>
        <taxon>Chordata</taxon>
        <taxon>Craniata</taxon>
        <taxon>Vertebrata</taxon>
        <taxon>Euteleostomi</taxon>
        <taxon>Actinopterygii</taxon>
        <taxon>Neopterygii</taxon>
        <taxon>Teleostei</taxon>
        <taxon>Neoteleostei</taxon>
        <taxon>Acanthomorphata</taxon>
        <taxon>Ovalentaria</taxon>
        <taxon>Pomacentridae</taxon>
        <taxon>Stegastes</taxon>
    </lineage>
</organism>
<dbReference type="PANTHER" id="PTHR12881:SF4">
    <property type="entry name" value="MEDIATOR OF RNA POLYMERASE II TRANSCRIPTION SUBUNIT 1"/>
    <property type="match status" value="1"/>
</dbReference>
<comment type="subcellular location">
    <subcellularLocation>
        <location evidence="1 9">Nucleus</location>
    </subcellularLocation>
</comment>
<evidence type="ECO:0000256" key="7">
    <source>
        <dbReference type="ARBA" id="ARBA00023242"/>
    </source>
</evidence>
<evidence type="ECO:0000256" key="5">
    <source>
        <dbReference type="ARBA" id="ARBA00023159"/>
    </source>
</evidence>
<sequence>FYFSSSRSSLCLMKKKAVMSTLHVKFAEKTWNETFQLIRRCMEKSRDESKPCEPLVRSLERLQEEFDVSSMNVMRSHLPFIVFCYGAALMGFHFTEAACYLTADLFYLEVLLLPGGGVEEVKVAPHGRLPAVSGLKALVFKETTDIEAIQAAQVTVGTSSVSHWLQMASVIWQLDFQGYHPVFAPMSEVPNETLPACFLLRLQPEIPMRLSFVQKLSQITDVDLLLIMLLTNRFLRVQPLPGGLMHSYVLPGAAWDAPTHRGIVVDSVAFTHPAHVPALLDVLRHQCAINTLLRSCFSVRGAGPGRRSLTPQNHSPCGDDLSCQVCSKHLIYCWLRNTRLINPIRFGLRSVLRSPSGVRHQLFCDLPPTQHRLPDCL</sequence>
<evidence type="ECO:0000256" key="1">
    <source>
        <dbReference type="ARBA" id="ARBA00004123"/>
    </source>
</evidence>
<feature type="domain" description="Mediator complex subunit Med1" evidence="10">
    <location>
        <begin position="168"/>
        <end position="298"/>
    </location>
</feature>
<dbReference type="AlphaFoldDB" id="A0A3B5AGU6"/>
<reference evidence="11" key="1">
    <citation type="submission" date="2023-09" db="UniProtKB">
        <authorList>
            <consortium name="Ensembl"/>
        </authorList>
    </citation>
    <scope>IDENTIFICATION</scope>
</reference>
<evidence type="ECO:0000256" key="2">
    <source>
        <dbReference type="ARBA" id="ARBA00006210"/>
    </source>
</evidence>
<keyword evidence="4 9" id="KW-0805">Transcription regulation</keyword>
<dbReference type="InterPro" id="IPR051999">
    <property type="entry name" value="Mediator_complex_subunit_1"/>
</dbReference>
<dbReference type="GO" id="GO:0003712">
    <property type="term" value="F:transcription coregulator activity"/>
    <property type="evidence" value="ECO:0007669"/>
    <property type="project" value="InterPro"/>
</dbReference>
<keyword evidence="6 9" id="KW-0804">Transcription</keyword>
<evidence type="ECO:0000256" key="6">
    <source>
        <dbReference type="ARBA" id="ARBA00023163"/>
    </source>
</evidence>
<dbReference type="GO" id="GO:0046966">
    <property type="term" value="F:nuclear thyroid hormone receptor binding"/>
    <property type="evidence" value="ECO:0007669"/>
    <property type="project" value="TreeGrafter"/>
</dbReference>
<proteinExistence type="inferred from homology"/>
<dbReference type="Ensembl" id="ENSSPAT00000012998.1">
    <property type="protein sequence ID" value="ENSSPAP00000012782.1"/>
    <property type="gene ID" value="ENSSPAG00000009654.1"/>
</dbReference>
<keyword evidence="7 9" id="KW-0539">Nucleus</keyword>
<evidence type="ECO:0000256" key="4">
    <source>
        <dbReference type="ARBA" id="ARBA00023015"/>
    </source>
</evidence>
<dbReference type="GO" id="GO:0097067">
    <property type="term" value="P:cellular response to thyroid hormone stimulus"/>
    <property type="evidence" value="ECO:0007669"/>
    <property type="project" value="TreeGrafter"/>
</dbReference>